<dbReference type="InterPro" id="IPR050426">
    <property type="entry name" value="Glycosyltransferase_28"/>
</dbReference>
<dbReference type="Gene3D" id="3.40.50.2000">
    <property type="entry name" value="Glycogen Phosphorylase B"/>
    <property type="match status" value="2"/>
</dbReference>
<sequence length="413" mass="43467">MGVVLLALGSRGDVQPMAVLAGALHRRGIDARVVALAEYADLVADHGAGFVPVPGRLADALTRTPAAEWLARTPAGQARLLQQWVARLAEGLTSATLATVRRDDLVLTGVLTRGLAQALTEAHGVRMATVVFTAQPPTLQRESHFFHRWFTGWTPYDRAGVRLSWLLSTNVGQAVTRTVRRRLGLPGRDVLRETRAADAHPTLVAASPVLVPPAPDWPGGVHQTGWLAPGPSATELDADLTAFLDAGRPVFVGYGSFSDFAGERDLGLVVAAAEASGVRVVTPAIPGVSAGSISPQVFATGPVPHDRLLNRMAGVVHHGGAGTTHAGLASGRPSVAVPFGVDQPYHAWRLHRLGVGPAPVPIHRLTAARLARLLDALTFGAYDARAAEVGGRLRAEDGVTATVTLLQRRGLLH</sequence>
<organism evidence="2 3">
    <name type="scientific">Propioniciclava soli</name>
    <dbReference type="NCBI Taxonomy" id="2775081"/>
    <lineage>
        <taxon>Bacteria</taxon>
        <taxon>Bacillati</taxon>
        <taxon>Actinomycetota</taxon>
        <taxon>Actinomycetes</taxon>
        <taxon>Propionibacteriales</taxon>
        <taxon>Propionibacteriaceae</taxon>
        <taxon>Propioniciclava</taxon>
    </lineage>
</organism>
<gene>
    <name evidence="2" type="ORF">PCC79_03095</name>
</gene>
<dbReference type="Pfam" id="PF06722">
    <property type="entry name" value="EryCIII-like_C"/>
    <property type="match status" value="1"/>
</dbReference>
<protein>
    <submittedName>
        <fullName evidence="2">Glycosyltransferase</fullName>
    </submittedName>
</protein>
<evidence type="ECO:0000313" key="2">
    <source>
        <dbReference type="EMBL" id="WZW99202.1"/>
    </source>
</evidence>
<name>A0ABZ3C8V3_9ACTN</name>
<dbReference type="SUPFAM" id="SSF53756">
    <property type="entry name" value="UDP-Glycosyltransferase/glycogen phosphorylase"/>
    <property type="match status" value="1"/>
</dbReference>
<keyword evidence="3" id="KW-1185">Reference proteome</keyword>
<dbReference type="PANTHER" id="PTHR48050">
    <property type="entry name" value="STEROL 3-BETA-GLUCOSYLTRANSFERASE"/>
    <property type="match status" value="1"/>
</dbReference>
<dbReference type="PANTHER" id="PTHR48050:SF13">
    <property type="entry name" value="STEROL 3-BETA-GLUCOSYLTRANSFERASE UGT80A2"/>
    <property type="match status" value="1"/>
</dbReference>
<dbReference type="CDD" id="cd03784">
    <property type="entry name" value="GT1_Gtf-like"/>
    <property type="match status" value="1"/>
</dbReference>
<evidence type="ECO:0000313" key="3">
    <source>
        <dbReference type="Proteomes" id="UP001434337"/>
    </source>
</evidence>
<dbReference type="InterPro" id="IPR010610">
    <property type="entry name" value="EryCIII-like_C"/>
</dbReference>
<reference evidence="2 3" key="1">
    <citation type="journal article" date="2023" name="Environ Microbiome">
        <title>A coral-associated actinobacterium mitigates coral bleaching under heat stress.</title>
        <authorList>
            <person name="Li J."/>
            <person name="Zou Y."/>
            <person name="Li Q."/>
            <person name="Zhang J."/>
            <person name="Bourne D.G."/>
            <person name="Lyu Y."/>
            <person name="Liu C."/>
            <person name="Zhang S."/>
        </authorList>
    </citation>
    <scope>NUCLEOTIDE SEQUENCE [LARGE SCALE GENOMIC DNA]</scope>
    <source>
        <strain evidence="2 3">SCSIO 13291</strain>
    </source>
</reference>
<proteinExistence type="predicted"/>
<accession>A0ABZ3C8V3</accession>
<dbReference type="InterPro" id="IPR002213">
    <property type="entry name" value="UDP_glucos_trans"/>
</dbReference>
<evidence type="ECO:0000259" key="1">
    <source>
        <dbReference type="Pfam" id="PF06722"/>
    </source>
</evidence>
<dbReference type="Proteomes" id="UP001434337">
    <property type="component" value="Chromosome"/>
</dbReference>
<feature type="domain" description="Erythromycin biosynthesis protein CIII-like C-terminal" evidence="1">
    <location>
        <begin position="289"/>
        <end position="389"/>
    </location>
</feature>
<dbReference type="EMBL" id="CP115965">
    <property type="protein sequence ID" value="WZW99202.1"/>
    <property type="molecule type" value="Genomic_DNA"/>
</dbReference>
<dbReference type="RefSeq" id="WP_342372969.1">
    <property type="nucleotide sequence ID" value="NZ_CP115965.1"/>
</dbReference>